<reference evidence="1" key="1">
    <citation type="journal article" date="2020" name="mSystems">
        <title>Genome- and Community-Level Interaction Insights into Carbon Utilization and Element Cycling Functions of Hydrothermarchaeota in Hydrothermal Sediment.</title>
        <authorList>
            <person name="Zhou Z."/>
            <person name="Liu Y."/>
            <person name="Xu W."/>
            <person name="Pan J."/>
            <person name="Luo Z.H."/>
            <person name="Li M."/>
        </authorList>
    </citation>
    <scope>NUCLEOTIDE SEQUENCE [LARGE SCALE GENOMIC DNA]</scope>
    <source>
        <strain evidence="1">SpSt-1179</strain>
    </source>
</reference>
<name>A0A7C1CSB5_9BACT</name>
<proteinExistence type="predicted"/>
<dbReference type="EMBL" id="DSBT01000022">
    <property type="protein sequence ID" value="HDP76712.1"/>
    <property type="molecule type" value="Genomic_DNA"/>
</dbReference>
<protein>
    <submittedName>
        <fullName evidence="1">Uncharacterized protein</fullName>
    </submittedName>
</protein>
<feature type="non-terminal residue" evidence="1">
    <location>
        <position position="270"/>
    </location>
</feature>
<dbReference type="AlphaFoldDB" id="A0A7C1CSB5"/>
<comment type="caution">
    <text evidence="1">The sequence shown here is derived from an EMBL/GenBank/DDBJ whole genome shotgun (WGS) entry which is preliminary data.</text>
</comment>
<accession>A0A7C1CSB5</accession>
<gene>
    <name evidence="1" type="ORF">ENN47_00705</name>
</gene>
<organism evidence="1">
    <name type="scientific">Mesotoga infera</name>
    <dbReference type="NCBI Taxonomy" id="1236046"/>
    <lineage>
        <taxon>Bacteria</taxon>
        <taxon>Thermotogati</taxon>
        <taxon>Thermotogota</taxon>
        <taxon>Thermotogae</taxon>
        <taxon>Kosmotogales</taxon>
        <taxon>Kosmotogaceae</taxon>
        <taxon>Mesotoga</taxon>
    </lineage>
</organism>
<evidence type="ECO:0000313" key="1">
    <source>
        <dbReference type="EMBL" id="HDP76712.1"/>
    </source>
</evidence>
<sequence>MEQILVNPVTSVFAAYMFKKQISYSEAISEVRDALNVPPEVNVLSQLHPGFETSYFSMKRLSDFVRDNFGGVYRDFIEVIVEAIAGGAIYNFGVGATLDIDISSLAKDLLKGTTTGIVSKVAVSAISWVMKSLFGLGDETSEMISEILNQVEEINAKLDVISAKLDTIDSEIQSILTKLDQQYYDSYVRMVDQNYFTPIETCTGKLLFITTLDATTTTDVAIQELMYDIQISKLDQVMLNIKKVIVGGTADTSYMSLFEIFITNAMNAIR</sequence>
<dbReference type="Proteomes" id="UP000886198">
    <property type="component" value="Unassembled WGS sequence"/>
</dbReference>